<feature type="compositionally biased region" description="Acidic residues" evidence="1">
    <location>
        <begin position="280"/>
        <end position="297"/>
    </location>
</feature>
<dbReference type="Proteomes" id="UP000007879">
    <property type="component" value="Unassembled WGS sequence"/>
</dbReference>
<dbReference type="Pfam" id="PF00373">
    <property type="entry name" value="FERM_M"/>
    <property type="match status" value="1"/>
</dbReference>
<dbReference type="Pfam" id="PF02174">
    <property type="entry name" value="IRS"/>
    <property type="match status" value="1"/>
</dbReference>
<dbReference type="PROSITE" id="PS50057">
    <property type="entry name" value="FERM_3"/>
    <property type="match status" value="1"/>
</dbReference>
<evidence type="ECO:0000313" key="3">
    <source>
        <dbReference type="EnsemblMetazoa" id="XP_003384962.3"/>
    </source>
</evidence>
<feature type="compositionally biased region" description="Basic residues" evidence="1">
    <location>
        <begin position="226"/>
        <end position="240"/>
    </location>
</feature>
<feature type="region of interest" description="Disordered" evidence="1">
    <location>
        <begin position="81"/>
        <end position="158"/>
    </location>
</feature>
<organism evidence="3 4">
    <name type="scientific">Amphimedon queenslandica</name>
    <name type="common">Sponge</name>
    <dbReference type="NCBI Taxonomy" id="400682"/>
    <lineage>
        <taxon>Eukaryota</taxon>
        <taxon>Metazoa</taxon>
        <taxon>Porifera</taxon>
        <taxon>Demospongiae</taxon>
        <taxon>Heteroscleromorpha</taxon>
        <taxon>Haplosclerida</taxon>
        <taxon>Niphatidae</taxon>
        <taxon>Amphimedon</taxon>
    </lineage>
</organism>
<feature type="domain" description="FERM" evidence="2">
    <location>
        <begin position="540"/>
        <end position="871"/>
    </location>
</feature>
<dbReference type="GO" id="GO:0098609">
    <property type="term" value="P:cell-cell adhesion"/>
    <property type="evidence" value="ECO:0007669"/>
    <property type="project" value="TreeGrafter"/>
</dbReference>
<name>A0AAN0IBX1_AMPQE</name>
<dbReference type="RefSeq" id="XP_003384962.3">
    <property type="nucleotide sequence ID" value="XM_003384914.3"/>
</dbReference>
<dbReference type="GO" id="GO:0005737">
    <property type="term" value="C:cytoplasm"/>
    <property type="evidence" value="ECO:0007669"/>
    <property type="project" value="TreeGrafter"/>
</dbReference>
<reference evidence="4" key="1">
    <citation type="journal article" date="2010" name="Nature">
        <title>The Amphimedon queenslandica genome and the evolution of animal complexity.</title>
        <authorList>
            <person name="Srivastava M."/>
            <person name="Simakov O."/>
            <person name="Chapman J."/>
            <person name="Fahey B."/>
            <person name="Gauthier M.E."/>
            <person name="Mitros T."/>
            <person name="Richards G.S."/>
            <person name="Conaco C."/>
            <person name="Dacre M."/>
            <person name="Hellsten U."/>
            <person name="Larroux C."/>
            <person name="Putnam N.H."/>
            <person name="Stanke M."/>
            <person name="Adamska M."/>
            <person name="Darling A."/>
            <person name="Degnan S.M."/>
            <person name="Oakley T.H."/>
            <person name="Plachetzki D.C."/>
            <person name="Zhai Y."/>
            <person name="Adamski M."/>
            <person name="Calcino A."/>
            <person name="Cummins S.F."/>
            <person name="Goodstein D.M."/>
            <person name="Harris C."/>
            <person name="Jackson D.J."/>
            <person name="Leys S.P."/>
            <person name="Shu S."/>
            <person name="Woodcroft B.J."/>
            <person name="Vervoort M."/>
            <person name="Kosik K.S."/>
            <person name="Manning G."/>
            <person name="Degnan B.M."/>
            <person name="Rokhsar D.S."/>
        </authorList>
    </citation>
    <scope>NUCLEOTIDE SEQUENCE [LARGE SCALE GENOMIC DNA]</scope>
</reference>
<feature type="region of interest" description="Disordered" evidence="1">
    <location>
        <begin position="257"/>
        <end position="318"/>
    </location>
</feature>
<feature type="compositionally biased region" description="Polar residues" evidence="1">
    <location>
        <begin position="10"/>
        <end position="22"/>
    </location>
</feature>
<feature type="compositionally biased region" description="Basic and acidic residues" evidence="1">
    <location>
        <begin position="203"/>
        <end position="225"/>
    </location>
</feature>
<evidence type="ECO:0000313" key="4">
    <source>
        <dbReference type="Proteomes" id="UP000007879"/>
    </source>
</evidence>
<dbReference type="SUPFAM" id="SSF47031">
    <property type="entry name" value="Second domain of FERM"/>
    <property type="match status" value="1"/>
</dbReference>
<dbReference type="EnsemblMetazoa" id="XM_003384914.3">
    <property type="protein sequence ID" value="XP_003384962.3"/>
    <property type="gene ID" value="LOC100639725"/>
</dbReference>
<evidence type="ECO:0000259" key="2">
    <source>
        <dbReference type="PROSITE" id="PS50057"/>
    </source>
</evidence>
<dbReference type="InterPro" id="IPR035963">
    <property type="entry name" value="FERM_2"/>
</dbReference>
<feature type="compositionally biased region" description="Polar residues" evidence="1">
    <location>
        <begin position="82"/>
        <end position="97"/>
    </location>
</feature>
<dbReference type="GO" id="GO:0005886">
    <property type="term" value="C:plasma membrane"/>
    <property type="evidence" value="ECO:0007669"/>
    <property type="project" value="TreeGrafter"/>
</dbReference>
<reference evidence="3" key="2">
    <citation type="submission" date="2024-06" db="UniProtKB">
        <authorList>
            <consortium name="EnsemblMetazoa"/>
        </authorList>
    </citation>
    <scope>IDENTIFICATION</scope>
</reference>
<dbReference type="PANTHER" id="PTHR19981">
    <property type="entry name" value="TALIN"/>
    <property type="match status" value="1"/>
</dbReference>
<feature type="region of interest" description="Disordered" evidence="1">
    <location>
        <begin position="364"/>
        <end position="400"/>
    </location>
</feature>
<dbReference type="KEGG" id="aqu:100639725"/>
<feature type="compositionally biased region" description="Basic and acidic residues" evidence="1">
    <location>
        <begin position="381"/>
        <end position="393"/>
    </location>
</feature>
<evidence type="ECO:0000256" key="1">
    <source>
        <dbReference type="SAM" id="MobiDB-lite"/>
    </source>
</evidence>
<keyword evidence="4" id="KW-1185">Reference proteome</keyword>
<dbReference type="CDD" id="cd14473">
    <property type="entry name" value="FERM_B-lobe"/>
    <property type="match status" value="1"/>
</dbReference>
<dbReference type="GeneID" id="100639725"/>
<dbReference type="GO" id="GO:0005178">
    <property type="term" value="F:integrin binding"/>
    <property type="evidence" value="ECO:0007669"/>
    <property type="project" value="TreeGrafter"/>
</dbReference>
<dbReference type="GO" id="GO:0030036">
    <property type="term" value="P:actin cytoskeleton organization"/>
    <property type="evidence" value="ECO:0007669"/>
    <property type="project" value="TreeGrafter"/>
</dbReference>
<dbReference type="Gene3D" id="2.30.29.30">
    <property type="entry name" value="Pleckstrin-homology domain (PH domain)/Phosphotyrosine-binding domain (PTB)"/>
    <property type="match status" value="1"/>
</dbReference>
<dbReference type="InterPro" id="IPR019748">
    <property type="entry name" value="FERM_central"/>
</dbReference>
<feature type="compositionally biased region" description="Low complexity" evidence="1">
    <location>
        <begin position="46"/>
        <end position="58"/>
    </location>
</feature>
<sequence length="871" mass="97383">MLSAYGVKTLPQTQRQKSPLKSTENDKLHWSNTSIGPPEATKLKESSGSSSEGYLTASLELGDTESATGLTHDSASALRAQSMDSLFNGTSSQSVNHSPPEEAMPLVVPPESGRDIKPPAIIRKIEEDEAPPIVPPRSGSLPNTLGHEYSTLEESPPTVLIKVSDEELSKKPNVRVPRPHMYESIEIFPQKSPPSSPGLPIRQETRGDRLAVREGSTEGEYDHLFPARKTHKSPIRRKKDANKESCVNDDIVVHSPLRRNESLPPMVFHSPVVRRRKTDDEDEDEQSLSDNTEDEEAPSPQPPIVFRVKKDSNSSEDPLADFLSVRTNLRWSQNLNPIYDNIKGMKISPAVAYEASSILAKQDQAIPEEGDHTPRPSGQTTKERESVSSDRRSSSGSGVETLVLVPDVPHCLTLPKRRPHNYEEVTIGPASFGTEDRPRFGSKGSRPLSDHYQSLKEVSPGMSDSSKYDDKSLTLSSPVRRLKSADTSQFISPRLNKRVITRRSKTVRSNDDFNAPHGRQHAQKVADTMKDFSFTNREYRVFYVKLPNGQLVSEVVNINRPVSILINKLAEQLGVTSSDIDDKWSMYVEGSILTTMKEAVLEFGEVQPAKAHVDRSVSLTQLVDSNSLADQGAAPILLKNSLSFRMQGITTSRILRLDDGDDSFANYCSVPITNEFHKKWLGVVQGNQPCTLESAVKLAAIQYQAYFLDRTAENSVVGFCRPNDFLPAEFAGVRGIEQKMYKEQEKIKSKNQGDIQKFYIKYCCSLPTNDTMFFPVREPRRKLFQSTRLKPVLLGVNKNGILRVCPKTKEVLDSWEYQVLKNWAYSRRTFVIAFNEKSYAVESNQARWISELVDFFVESIVQSSPPPQPPS</sequence>
<dbReference type="InterPro" id="IPR002404">
    <property type="entry name" value="IRS_PTB"/>
</dbReference>
<dbReference type="AlphaFoldDB" id="A0AAN0IBX1"/>
<dbReference type="InterPro" id="IPR000299">
    <property type="entry name" value="FERM_domain"/>
</dbReference>
<dbReference type="SUPFAM" id="SSF50729">
    <property type="entry name" value="PH domain-like"/>
    <property type="match status" value="1"/>
</dbReference>
<protein>
    <recommendedName>
        <fullName evidence="2">FERM domain-containing protein</fullName>
    </recommendedName>
</protein>
<dbReference type="InterPro" id="IPR014352">
    <property type="entry name" value="FERM/acyl-CoA-bd_prot_sf"/>
</dbReference>
<feature type="region of interest" description="Disordered" evidence="1">
    <location>
        <begin position="187"/>
        <end position="244"/>
    </location>
</feature>
<proteinExistence type="predicted"/>
<accession>A0AAN0IBX1</accession>
<feature type="region of interest" description="Disordered" evidence="1">
    <location>
        <begin position="426"/>
        <end position="473"/>
    </location>
</feature>
<dbReference type="InterPro" id="IPR011993">
    <property type="entry name" value="PH-like_dom_sf"/>
</dbReference>
<feature type="region of interest" description="Disordered" evidence="1">
    <location>
        <begin position="1"/>
        <end position="60"/>
    </location>
</feature>
<dbReference type="PANTHER" id="PTHR19981:SF1">
    <property type="entry name" value="RHEA, ISOFORM B"/>
    <property type="match status" value="1"/>
</dbReference>
<dbReference type="Gene3D" id="1.20.80.10">
    <property type="match status" value="1"/>
</dbReference>